<reference evidence="2 3" key="1">
    <citation type="submission" date="2017-08" db="EMBL/GenBank/DDBJ databases">
        <title>Acidophilic green algal genome provides insights into adaptation to an acidic environment.</title>
        <authorList>
            <person name="Hirooka S."/>
            <person name="Hirose Y."/>
            <person name="Kanesaki Y."/>
            <person name="Higuchi S."/>
            <person name="Fujiwara T."/>
            <person name="Onuma R."/>
            <person name="Era A."/>
            <person name="Ohbayashi R."/>
            <person name="Uzuka A."/>
            <person name="Nozaki H."/>
            <person name="Yoshikawa H."/>
            <person name="Miyagishima S.Y."/>
        </authorList>
    </citation>
    <scope>NUCLEOTIDE SEQUENCE [LARGE SCALE GENOMIC DNA]</scope>
    <source>
        <strain evidence="2 3">NIES-2499</strain>
    </source>
</reference>
<feature type="region of interest" description="Disordered" evidence="1">
    <location>
        <begin position="91"/>
        <end position="113"/>
    </location>
</feature>
<dbReference type="PANTHER" id="PTHR36365">
    <property type="entry name" value="OS05G0500400 PROTEIN"/>
    <property type="match status" value="1"/>
</dbReference>
<organism evidence="2 3">
    <name type="scientific">Chlamydomonas eustigma</name>
    <dbReference type="NCBI Taxonomy" id="1157962"/>
    <lineage>
        <taxon>Eukaryota</taxon>
        <taxon>Viridiplantae</taxon>
        <taxon>Chlorophyta</taxon>
        <taxon>core chlorophytes</taxon>
        <taxon>Chlorophyceae</taxon>
        <taxon>CS clade</taxon>
        <taxon>Chlamydomonadales</taxon>
        <taxon>Chlamydomonadaceae</taxon>
        <taxon>Chlamydomonas</taxon>
    </lineage>
</organism>
<gene>
    <name evidence="2" type="ORF">CEUSTIGMA_g11070.t1</name>
</gene>
<evidence type="ECO:0000313" key="2">
    <source>
        <dbReference type="EMBL" id="GAX83646.1"/>
    </source>
</evidence>
<evidence type="ECO:0000256" key="1">
    <source>
        <dbReference type="SAM" id="MobiDB-lite"/>
    </source>
</evidence>
<name>A0A250XKU5_9CHLO</name>
<comment type="caution">
    <text evidence="2">The sequence shown here is derived from an EMBL/GenBank/DDBJ whole genome shotgun (WGS) entry which is preliminary data.</text>
</comment>
<sequence>MLSISISTQSVCSSRNTLCTQNAPVFRNQRKFRYPLSLNANSACNPADLPAVQIPESQESAIEAAVAAVRLHVEPLLKSTAAVAAKKSSQSNKKVQGFSSGPSTSGRLSSATGDNVSYSSYKHFAIEIPSADRSPSAAADLGLSVIVQLHRQLQTSAGVSQPSLSLVLPDEATVAAATSSVQQRRPGTSGAAAAAVGGLKMLSLQQACRSSEGLSGVLVVAEPKVADVALVEQLLTEVWTGQACVLLNPEFPASSVPEAYQKISDAILVVWSFLPLMVSGLLSNKEGAVIRLVGLEGTSTPESSWRILYKVGNKMVQVGSTKLRPRPEDLELAMMNASAAVSPLTQAVKMLRSLIPSLSSKNSK</sequence>
<accession>A0A250XKU5</accession>
<dbReference type="PANTHER" id="PTHR36365:SF1">
    <property type="entry name" value="OS05G0500400 PROTEIN"/>
    <property type="match status" value="1"/>
</dbReference>
<dbReference type="Proteomes" id="UP000232323">
    <property type="component" value="Unassembled WGS sequence"/>
</dbReference>
<dbReference type="OrthoDB" id="515480at2759"/>
<dbReference type="EMBL" id="BEGY01000103">
    <property type="protein sequence ID" value="GAX83646.1"/>
    <property type="molecule type" value="Genomic_DNA"/>
</dbReference>
<dbReference type="AlphaFoldDB" id="A0A250XKU5"/>
<feature type="compositionally biased region" description="Low complexity" evidence="1">
    <location>
        <begin position="91"/>
        <end position="110"/>
    </location>
</feature>
<evidence type="ECO:0008006" key="4">
    <source>
        <dbReference type="Google" id="ProtNLM"/>
    </source>
</evidence>
<keyword evidence="3" id="KW-1185">Reference proteome</keyword>
<dbReference type="GO" id="GO:0009507">
    <property type="term" value="C:chloroplast"/>
    <property type="evidence" value="ECO:0007669"/>
    <property type="project" value="TreeGrafter"/>
</dbReference>
<proteinExistence type="predicted"/>
<protein>
    <recommendedName>
        <fullName evidence="4">DUF1995 domain-containing protein</fullName>
    </recommendedName>
</protein>
<evidence type="ECO:0000313" key="3">
    <source>
        <dbReference type="Proteomes" id="UP000232323"/>
    </source>
</evidence>